<reference evidence="3" key="1">
    <citation type="submission" date="2016-11" db="UniProtKB">
        <authorList>
            <consortium name="WormBaseParasite"/>
        </authorList>
    </citation>
    <scope>IDENTIFICATION</scope>
</reference>
<protein>
    <submittedName>
        <fullName evidence="3">SNF7 family protein</fullName>
    </submittedName>
</protein>
<name>A0A1I7UGG3_9PELO</name>
<keyword evidence="2" id="KW-1185">Reference proteome</keyword>
<organism evidence="2 3">
    <name type="scientific">Caenorhabditis tropicalis</name>
    <dbReference type="NCBI Taxonomy" id="1561998"/>
    <lineage>
        <taxon>Eukaryota</taxon>
        <taxon>Metazoa</taxon>
        <taxon>Ecdysozoa</taxon>
        <taxon>Nematoda</taxon>
        <taxon>Chromadorea</taxon>
        <taxon>Rhabditida</taxon>
        <taxon>Rhabditina</taxon>
        <taxon>Rhabditomorpha</taxon>
        <taxon>Rhabditoidea</taxon>
        <taxon>Rhabditidae</taxon>
        <taxon>Peloderinae</taxon>
        <taxon>Caenorhabditis</taxon>
    </lineage>
</organism>
<dbReference type="eggNOG" id="ENOG502THJY">
    <property type="taxonomic scope" value="Eukaryota"/>
</dbReference>
<dbReference type="Proteomes" id="UP000095282">
    <property type="component" value="Unplaced"/>
</dbReference>
<evidence type="ECO:0000313" key="3">
    <source>
        <dbReference type="WBParaSite" id="Csp11.Scaffold629.g9077.t1"/>
    </source>
</evidence>
<sequence length="334" mass="38361">MPKSAEELKREKQHLALLKQKTKHAKKMEELTKKRREMSKELNEQEMELLNQEIAFCQININCHNEIMRVREEKERYNEFRSSSLKMVRQFNKFQNLFIEDVKAVKSILSANGKLVKPETLANASEKLRGFLDDAQNLIVIEDRELPKDLADQREDLVQKSEELQSLVDELISEISMEDQDKESLKYIKEQYGKAEEAVAGLVKVVPKFNIPASKRFEQAVIHQMKIVSSAMPQIGHSAPKAITLDGKQGQLEDQPDHVEEQINVLANLMDTITNITCVLEEQPDQELVKDMISEIQMMFGYLDDLSVGEEEDDEMSQIRQLVAAIMTITSDVV</sequence>
<feature type="coiled-coil region" evidence="1">
    <location>
        <begin position="5"/>
        <end position="55"/>
    </location>
</feature>
<evidence type="ECO:0000256" key="1">
    <source>
        <dbReference type="SAM" id="Coils"/>
    </source>
</evidence>
<keyword evidence="1" id="KW-0175">Coiled coil</keyword>
<dbReference type="WBParaSite" id="Csp11.Scaffold629.g9077.t1">
    <property type="protein sequence ID" value="Csp11.Scaffold629.g9077.t1"/>
    <property type="gene ID" value="Csp11.Scaffold629.g9077"/>
</dbReference>
<proteinExistence type="predicted"/>
<evidence type="ECO:0000313" key="2">
    <source>
        <dbReference type="Proteomes" id="UP000095282"/>
    </source>
</evidence>
<dbReference type="AlphaFoldDB" id="A0A1I7UGG3"/>
<accession>A0A1I7UGG3</accession>